<feature type="region of interest" description="Disordered" evidence="5">
    <location>
        <begin position="1"/>
        <end position="37"/>
    </location>
</feature>
<dbReference type="InterPro" id="IPR027417">
    <property type="entry name" value="P-loop_NTPase"/>
</dbReference>
<dbReference type="Gene3D" id="3.40.50.300">
    <property type="entry name" value="P-loop containing nucleotide triphosphate hydrolases"/>
    <property type="match status" value="1"/>
</dbReference>
<comment type="similarity">
    <text evidence="1">Belongs to the ABC transporter superfamily.</text>
</comment>
<keyword evidence="3" id="KW-0547">Nucleotide-binding</keyword>
<accession>A0A5C5XQE1</accession>
<reference evidence="7 8" key="1">
    <citation type="submission" date="2019-02" db="EMBL/GenBank/DDBJ databases">
        <title>Deep-cultivation of Planctomycetes and their phenomic and genomic characterization uncovers novel biology.</title>
        <authorList>
            <person name="Wiegand S."/>
            <person name="Jogler M."/>
            <person name="Boedeker C."/>
            <person name="Pinto D."/>
            <person name="Vollmers J."/>
            <person name="Rivas-Marin E."/>
            <person name="Kohn T."/>
            <person name="Peeters S.H."/>
            <person name="Heuer A."/>
            <person name="Rast P."/>
            <person name="Oberbeckmann S."/>
            <person name="Bunk B."/>
            <person name="Jeske O."/>
            <person name="Meyerdierks A."/>
            <person name="Storesund J.E."/>
            <person name="Kallscheuer N."/>
            <person name="Luecker S."/>
            <person name="Lage O.M."/>
            <person name="Pohl T."/>
            <person name="Merkel B.J."/>
            <person name="Hornburger P."/>
            <person name="Mueller R.-W."/>
            <person name="Bruemmer F."/>
            <person name="Labrenz M."/>
            <person name="Spormann A.M."/>
            <person name="Op Den Camp H."/>
            <person name="Overmann J."/>
            <person name="Amann R."/>
            <person name="Jetten M.S.M."/>
            <person name="Mascher T."/>
            <person name="Medema M.H."/>
            <person name="Devos D.P."/>
            <person name="Kaster A.-K."/>
            <person name="Ovreas L."/>
            <person name="Rohde M."/>
            <person name="Galperin M.Y."/>
            <person name="Jogler C."/>
        </authorList>
    </citation>
    <scope>NUCLEOTIDE SEQUENCE [LARGE SCALE GENOMIC DNA]</scope>
    <source>
        <strain evidence="7 8">CA85</strain>
    </source>
</reference>
<name>A0A5C5XQE1_9BACT</name>
<dbReference type="OrthoDB" id="9795548at2"/>
<keyword evidence="2" id="KW-0813">Transport</keyword>
<dbReference type="GO" id="GO:0016887">
    <property type="term" value="F:ATP hydrolysis activity"/>
    <property type="evidence" value="ECO:0007669"/>
    <property type="project" value="InterPro"/>
</dbReference>
<evidence type="ECO:0000259" key="6">
    <source>
        <dbReference type="PROSITE" id="PS50893"/>
    </source>
</evidence>
<dbReference type="InterPro" id="IPR003593">
    <property type="entry name" value="AAA+_ATPase"/>
</dbReference>
<comment type="caution">
    <text evidence="7">The sequence shown here is derived from an EMBL/GenBank/DDBJ whole genome shotgun (WGS) entry which is preliminary data.</text>
</comment>
<keyword evidence="8" id="KW-1185">Reference proteome</keyword>
<dbReference type="PANTHER" id="PTHR43335:SF3">
    <property type="entry name" value="ABC TRANSPORTER"/>
    <property type="match status" value="1"/>
</dbReference>
<feature type="domain" description="ABC transporter" evidence="6">
    <location>
        <begin position="42"/>
        <end position="272"/>
    </location>
</feature>
<feature type="compositionally biased region" description="Basic and acidic residues" evidence="5">
    <location>
        <begin position="1"/>
        <end position="14"/>
    </location>
</feature>
<dbReference type="SUPFAM" id="SSF52540">
    <property type="entry name" value="P-loop containing nucleoside triphosphate hydrolases"/>
    <property type="match status" value="1"/>
</dbReference>
<evidence type="ECO:0000256" key="5">
    <source>
        <dbReference type="SAM" id="MobiDB-lite"/>
    </source>
</evidence>
<feature type="compositionally biased region" description="Polar residues" evidence="5">
    <location>
        <begin position="28"/>
        <end position="37"/>
    </location>
</feature>
<dbReference type="InterPro" id="IPR003439">
    <property type="entry name" value="ABC_transporter-like_ATP-bd"/>
</dbReference>
<evidence type="ECO:0000256" key="2">
    <source>
        <dbReference type="ARBA" id="ARBA00022448"/>
    </source>
</evidence>
<dbReference type="PANTHER" id="PTHR43335">
    <property type="entry name" value="ABC TRANSPORTER, ATP-BINDING PROTEIN"/>
    <property type="match status" value="1"/>
</dbReference>
<keyword evidence="4 7" id="KW-0067">ATP-binding</keyword>
<gene>
    <name evidence="7" type="primary">ybhF_6</name>
    <name evidence="7" type="ORF">CA85_36430</name>
</gene>
<evidence type="ECO:0000256" key="1">
    <source>
        <dbReference type="ARBA" id="ARBA00005417"/>
    </source>
</evidence>
<protein>
    <submittedName>
        <fullName evidence="7">Putative ABC transporter ATP-binding protein YbhF</fullName>
    </submittedName>
</protein>
<organism evidence="7 8">
    <name type="scientific">Allorhodopirellula solitaria</name>
    <dbReference type="NCBI Taxonomy" id="2527987"/>
    <lineage>
        <taxon>Bacteria</taxon>
        <taxon>Pseudomonadati</taxon>
        <taxon>Planctomycetota</taxon>
        <taxon>Planctomycetia</taxon>
        <taxon>Pirellulales</taxon>
        <taxon>Pirellulaceae</taxon>
        <taxon>Allorhodopirellula</taxon>
    </lineage>
</organism>
<dbReference type="AlphaFoldDB" id="A0A5C5XQE1"/>
<dbReference type="Proteomes" id="UP000318053">
    <property type="component" value="Unassembled WGS sequence"/>
</dbReference>
<dbReference type="SMART" id="SM00382">
    <property type="entry name" value="AAA"/>
    <property type="match status" value="1"/>
</dbReference>
<dbReference type="PROSITE" id="PS50893">
    <property type="entry name" value="ABC_TRANSPORTER_2"/>
    <property type="match status" value="1"/>
</dbReference>
<dbReference type="Pfam" id="PF00005">
    <property type="entry name" value="ABC_tran"/>
    <property type="match status" value="1"/>
</dbReference>
<evidence type="ECO:0000313" key="7">
    <source>
        <dbReference type="EMBL" id="TWT64858.1"/>
    </source>
</evidence>
<evidence type="ECO:0000313" key="8">
    <source>
        <dbReference type="Proteomes" id="UP000318053"/>
    </source>
</evidence>
<dbReference type="EMBL" id="SJPK01000009">
    <property type="protein sequence ID" value="TWT64858.1"/>
    <property type="molecule type" value="Genomic_DNA"/>
</dbReference>
<feature type="region of interest" description="Disordered" evidence="5">
    <location>
        <begin position="357"/>
        <end position="384"/>
    </location>
</feature>
<evidence type="ECO:0000256" key="3">
    <source>
        <dbReference type="ARBA" id="ARBA00022741"/>
    </source>
</evidence>
<evidence type="ECO:0000256" key="4">
    <source>
        <dbReference type="ARBA" id="ARBA00022840"/>
    </source>
</evidence>
<sequence>MPRCSDRFPIDSEPRASPSAHPPIRPSAQRNPIAVSSSETVVETKALTKRYDDFTALDALTMRVGKGEILGFIGPNGAGKTTTIRILVGLSKPTSGTATIAGADCLNDAHKIKRLVGYMPDDFGSYHNMRVSEYLDFFGAAYGIGRSHRIKRIDEVLDITGATYMHDLYVDALSRGMQQRVAIARTLMHDPQVLILDEPANGLDPQARIDMRVMLLRLSEMGKTLIVTSHILPELARICNVVAMITRGKLRAFGTLDEIMRDVQQKRTFEIMLISGDQVERVGQTVRRWLQEHTVDDDDTAVTCAQTEMMVRFSTHLNDREVAPLLSHLISQGETITQFREVATDLEDAFLSVANAGDRSDGGVADKPASSEVSSGVSATGADA</sequence>
<dbReference type="GO" id="GO:0005524">
    <property type="term" value="F:ATP binding"/>
    <property type="evidence" value="ECO:0007669"/>
    <property type="project" value="UniProtKB-KW"/>
</dbReference>
<dbReference type="CDD" id="cd03230">
    <property type="entry name" value="ABC_DR_subfamily_A"/>
    <property type="match status" value="1"/>
</dbReference>
<proteinExistence type="inferred from homology"/>